<proteinExistence type="predicted"/>
<organism evidence="1 2">
    <name type="scientific">Echinicola strongylocentroti</name>
    <dbReference type="NCBI Taxonomy" id="1795355"/>
    <lineage>
        <taxon>Bacteria</taxon>
        <taxon>Pseudomonadati</taxon>
        <taxon>Bacteroidota</taxon>
        <taxon>Cytophagia</taxon>
        <taxon>Cytophagales</taxon>
        <taxon>Cyclobacteriaceae</taxon>
        <taxon>Echinicola</taxon>
    </lineage>
</organism>
<dbReference type="KEGG" id="est:DN752_00520"/>
<accession>A0A2Z4ID19</accession>
<keyword evidence="2" id="KW-1185">Reference proteome</keyword>
<evidence type="ECO:0000313" key="1">
    <source>
        <dbReference type="EMBL" id="AWW28739.1"/>
    </source>
</evidence>
<sequence length="138" mass="16033">MKRLIKEAIKTIQEHPEKFIYIDSKGKTVHLEDAAKKGTAVKPILVKTKAVEKLKEEGLDLSRADIRSDLYKLLDLLDVNGHHLQKDFSPKVYSKDEILDKWMDYTMDDENANAEEFAEEHHVGYQTLAKWIKEVKPR</sequence>
<reference evidence="1 2" key="1">
    <citation type="submission" date="2018-06" db="EMBL/GenBank/DDBJ databases">
        <title>Echinicola strongylocentroti sp. nov., isolated from a sea urchin Strongylocentrotus intermedius.</title>
        <authorList>
            <person name="Bae S.S."/>
        </authorList>
    </citation>
    <scope>NUCLEOTIDE SEQUENCE [LARGE SCALE GENOMIC DNA]</scope>
    <source>
        <strain evidence="1 2">MEBiC08714</strain>
    </source>
</reference>
<name>A0A2Z4ID19_9BACT</name>
<dbReference type="RefSeq" id="WP_112782160.1">
    <property type="nucleotide sequence ID" value="NZ_CP030041.1"/>
</dbReference>
<gene>
    <name evidence="1" type="ORF">DN752_00520</name>
</gene>
<evidence type="ECO:0000313" key="2">
    <source>
        <dbReference type="Proteomes" id="UP000248688"/>
    </source>
</evidence>
<dbReference type="AlphaFoldDB" id="A0A2Z4ID19"/>
<dbReference type="Proteomes" id="UP000248688">
    <property type="component" value="Chromosome"/>
</dbReference>
<protein>
    <submittedName>
        <fullName evidence="1">Uncharacterized protein</fullName>
    </submittedName>
</protein>
<dbReference type="OrthoDB" id="839124at2"/>
<dbReference type="EMBL" id="CP030041">
    <property type="protein sequence ID" value="AWW28739.1"/>
    <property type="molecule type" value="Genomic_DNA"/>
</dbReference>